<accession>A0A834LP88</accession>
<keyword evidence="2" id="KW-1185">Reference proteome</keyword>
<sequence length="116" mass="13144">MIDGVDKAPVKLWGPPKPRFDIAGHANEWMRWLLLNWKVVLLVQGIKGAELNHPLQELIMEELHIDIVIMVGLFGSVDMGPRLTPKRPILPCTSRDWIKLNSGQRPLGFESKRSKG</sequence>
<gene>
    <name evidence="1" type="ORF">RHSIM_Rhsim04G0031800</name>
</gene>
<proteinExistence type="predicted"/>
<evidence type="ECO:0000313" key="1">
    <source>
        <dbReference type="EMBL" id="KAF7144881.1"/>
    </source>
</evidence>
<comment type="caution">
    <text evidence="1">The sequence shown here is derived from an EMBL/GenBank/DDBJ whole genome shotgun (WGS) entry which is preliminary data.</text>
</comment>
<dbReference type="EMBL" id="WJXA01000004">
    <property type="protein sequence ID" value="KAF7144881.1"/>
    <property type="molecule type" value="Genomic_DNA"/>
</dbReference>
<organism evidence="1 2">
    <name type="scientific">Rhododendron simsii</name>
    <name type="common">Sims's rhododendron</name>
    <dbReference type="NCBI Taxonomy" id="118357"/>
    <lineage>
        <taxon>Eukaryota</taxon>
        <taxon>Viridiplantae</taxon>
        <taxon>Streptophyta</taxon>
        <taxon>Embryophyta</taxon>
        <taxon>Tracheophyta</taxon>
        <taxon>Spermatophyta</taxon>
        <taxon>Magnoliopsida</taxon>
        <taxon>eudicotyledons</taxon>
        <taxon>Gunneridae</taxon>
        <taxon>Pentapetalae</taxon>
        <taxon>asterids</taxon>
        <taxon>Ericales</taxon>
        <taxon>Ericaceae</taxon>
        <taxon>Ericoideae</taxon>
        <taxon>Rhodoreae</taxon>
        <taxon>Rhododendron</taxon>
    </lineage>
</organism>
<dbReference type="AlphaFoldDB" id="A0A834LP88"/>
<evidence type="ECO:0000313" key="2">
    <source>
        <dbReference type="Proteomes" id="UP000626092"/>
    </source>
</evidence>
<reference evidence="1" key="1">
    <citation type="submission" date="2019-11" db="EMBL/GenBank/DDBJ databases">
        <authorList>
            <person name="Liu Y."/>
            <person name="Hou J."/>
            <person name="Li T.-Q."/>
            <person name="Guan C.-H."/>
            <person name="Wu X."/>
            <person name="Wu H.-Z."/>
            <person name="Ling F."/>
            <person name="Zhang R."/>
            <person name="Shi X.-G."/>
            <person name="Ren J.-P."/>
            <person name="Chen E.-F."/>
            <person name="Sun J.-M."/>
        </authorList>
    </citation>
    <scope>NUCLEOTIDE SEQUENCE</scope>
    <source>
        <strain evidence="1">Adult_tree_wgs_1</strain>
        <tissue evidence="1">Leaves</tissue>
    </source>
</reference>
<dbReference type="Proteomes" id="UP000626092">
    <property type="component" value="Unassembled WGS sequence"/>
</dbReference>
<protein>
    <submittedName>
        <fullName evidence="1">Uncharacterized protein</fullName>
    </submittedName>
</protein>
<name>A0A834LP88_RHOSS</name>